<dbReference type="EMBL" id="BTGU01000001">
    <property type="protein sequence ID" value="GMN25887.1"/>
    <property type="molecule type" value="Genomic_DNA"/>
</dbReference>
<sequence length="106" mass="11971">MARIDFVPFGVNQPLYHPRGSELLFVTKGKLYVGFVTSSVNGNRLFAKVLNEGDAFVFPIGLIRFQGPQPWHSPHLEARERELSPLLMPRLDRSLTLNPWSSLGHS</sequence>
<dbReference type="InterPro" id="IPR014710">
    <property type="entry name" value="RmlC-like_jellyroll"/>
</dbReference>
<feature type="binding site" evidence="9">
    <location>
        <position position="22"/>
    </location>
    <ligand>
        <name>Mn(2+)</name>
        <dbReference type="ChEBI" id="CHEBI:29035"/>
    </ligand>
</feature>
<evidence type="ECO:0000256" key="7">
    <source>
        <dbReference type="ARBA" id="ARBA00023211"/>
    </source>
</evidence>
<accession>A0AA88CQS0</accession>
<organism evidence="12 13">
    <name type="scientific">Ficus carica</name>
    <name type="common">Common fig</name>
    <dbReference type="NCBI Taxonomy" id="3494"/>
    <lineage>
        <taxon>Eukaryota</taxon>
        <taxon>Viridiplantae</taxon>
        <taxon>Streptophyta</taxon>
        <taxon>Embryophyta</taxon>
        <taxon>Tracheophyta</taxon>
        <taxon>Spermatophyta</taxon>
        <taxon>Magnoliopsida</taxon>
        <taxon>eudicotyledons</taxon>
        <taxon>Gunneridae</taxon>
        <taxon>Pentapetalae</taxon>
        <taxon>rosids</taxon>
        <taxon>fabids</taxon>
        <taxon>Rosales</taxon>
        <taxon>Moraceae</taxon>
        <taxon>Ficeae</taxon>
        <taxon>Ficus</taxon>
    </lineage>
</organism>
<keyword evidence="6" id="KW-0325">Glycoprotein</keyword>
<comment type="caution">
    <text evidence="12">The sequence shown here is derived from an EMBL/GenBank/DDBJ whole genome shotgun (WGS) entry which is preliminary data.</text>
</comment>
<keyword evidence="13" id="KW-1185">Reference proteome</keyword>
<evidence type="ECO:0000313" key="13">
    <source>
        <dbReference type="Proteomes" id="UP001187192"/>
    </source>
</evidence>
<gene>
    <name evidence="12" type="ORF">TIFTF001_001101</name>
</gene>
<evidence type="ECO:0000256" key="8">
    <source>
        <dbReference type="PIRSR" id="PIRSR601929-1"/>
    </source>
</evidence>
<feature type="binding site" evidence="8">
    <location>
        <position position="17"/>
    </location>
    <ligand>
        <name>oxalate</name>
        <dbReference type="ChEBI" id="CHEBI:30623"/>
    </ligand>
</feature>
<comment type="similarity">
    <text evidence="2 10">Belongs to the germin family.</text>
</comment>
<name>A0AA88CQS0_FICCA</name>
<keyword evidence="4 10" id="KW-0964">Secreted</keyword>
<dbReference type="GO" id="GO:0030145">
    <property type="term" value="F:manganese ion binding"/>
    <property type="evidence" value="ECO:0007669"/>
    <property type="project" value="UniProtKB-UniRule"/>
</dbReference>
<evidence type="ECO:0000256" key="10">
    <source>
        <dbReference type="RuleBase" id="RU366015"/>
    </source>
</evidence>
<evidence type="ECO:0000256" key="5">
    <source>
        <dbReference type="ARBA" id="ARBA00022723"/>
    </source>
</evidence>
<dbReference type="InterPro" id="IPR006045">
    <property type="entry name" value="Cupin_1"/>
</dbReference>
<feature type="binding site" evidence="9">
    <location>
        <position position="17"/>
    </location>
    <ligand>
        <name>Mn(2+)</name>
        <dbReference type="ChEBI" id="CHEBI:29035"/>
    </ligand>
</feature>
<feature type="binding site" evidence="8">
    <location>
        <position position="22"/>
    </location>
    <ligand>
        <name>oxalate</name>
        <dbReference type="ChEBI" id="CHEBI:30623"/>
    </ligand>
</feature>
<feature type="binding site" evidence="8">
    <location>
        <position position="12"/>
    </location>
    <ligand>
        <name>oxalate</name>
        <dbReference type="ChEBI" id="CHEBI:30623"/>
    </ligand>
</feature>
<evidence type="ECO:0000256" key="4">
    <source>
        <dbReference type="ARBA" id="ARBA00022525"/>
    </source>
</evidence>
<dbReference type="GO" id="GO:0048046">
    <property type="term" value="C:apoplast"/>
    <property type="evidence" value="ECO:0007669"/>
    <property type="project" value="UniProtKB-SubCell"/>
</dbReference>
<protein>
    <recommendedName>
        <fullName evidence="10">Germin-like protein</fullName>
    </recommendedName>
</protein>
<keyword evidence="3 10" id="KW-0052">Apoplast</keyword>
<dbReference type="InterPro" id="IPR001929">
    <property type="entry name" value="Germin"/>
</dbReference>
<evidence type="ECO:0000313" key="12">
    <source>
        <dbReference type="EMBL" id="GMN25887.1"/>
    </source>
</evidence>
<evidence type="ECO:0000256" key="6">
    <source>
        <dbReference type="ARBA" id="ARBA00023180"/>
    </source>
</evidence>
<keyword evidence="7 8" id="KW-0464">Manganese</keyword>
<dbReference type="Proteomes" id="UP001187192">
    <property type="component" value="Unassembled WGS sequence"/>
</dbReference>
<dbReference type="InterPro" id="IPR011051">
    <property type="entry name" value="RmlC_Cupin_sf"/>
</dbReference>
<dbReference type="Pfam" id="PF00190">
    <property type="entry name" value="Cupin_1"/>
    <property type="match status" value="1"/>
</dbReference>
<proteinExistence type="inferred from homology"/>
<dbReference type="PRINTS" id="PR00325">
    <property type="entry name" value="GERMIN"/>
</dbReference>
<dbReference type="Gene3D" id="2.60.120.10">
    <property type="entry name" value="Jelly Rolls"/>
    <property type="match status" value="1"/>
</dbReference>
<dbReference type="PANTHER" id="PTHR31238">
    <property type="entry name" value="GERMIN-LIKE PROTEIN SUBFAMILY 3 MEMBER 3"/>
    <property type="match status" value="1"/>
</dbReference>
<evidence type="ECO:0000256" key="2">
    <source>
        <dbReference type="ARBA" id="ARBA00007456"/>
    </source>
</evidence>
<evidence type="ECO:0000256" key="9">
    <source>
        <dbReference type="PIRSR" id="PIRSR601929-2"/>
    </source>
</evidence>
<evidence type="ECO:0000256" key="1">
    <source>
        <dbReference type="ARBA" id="ARBA00004271"/>
    </source>
</evidence>
<dbReference type="SUPFAM" id="SSF51182">
    <property type="entry name" value="RmlC-like cupins"/>
    <property type="match status" value="1"/>
</dbReference>
<comment type="subcellular location">
    <subcellularLocation>
        <location evidence="1 10">Secreted</location>
        <location evidence="1 10">Extracellular space</location>
        <location evidence="1 10">Apoplast</location>
    </subcellularLocation>
</comment>
<evidence type="ECO:0000259" key="11">
    <source>
        <dbReference type="Pfam" id="PF00190"/>
    </source>
</evidence>
<evidence type="ECO:0000256" key="3">
    <source>
        <dbReference type="ARBA" id="ARBA00022523"/>
    </source>
</evidence>
<keyword evidence="5 8" id="KW-0479">Metal-binding</keyword>
<dbReference type="AlphaFoldDB" id="A0AA88CQS0"/>
<feature type="domain" description="Cupin type-1" evidence="11">
    <location>
        <begin position="1"/>
        <end position="66"/>
    </location>
</feature>
<reference evidence="12" key="1">
    <citation type="submission" date="2023-07" db="EMBL/GenBank/DDBJ databases">
        <title>draft genome sequence of fig (Ficus carica).</title>
        <authorList>
            <person name="Takahashi T."/>
            <person name="Nishimura K."/>
        </authorList>
    </citation>
    <scope>NUCLEOTIDE SEQUENCE</scope>
</reference>